<evidence type="ECO:0000256" key="1">
    <source>
        <dbReference type="SAM" id="MobiDB-lite"/>
    </source>
</evidence>
<dbReference type="Pfam" id="PF13432">
    <property type="entry name" value="TPR_16"/>
    <property type="match status" value="1"/>
</dbReference>
<sequence>MKKLIAAALLAAASVTQIAWAASPSVKDVEAAIRAGNYAQAETMLSDVVDAHPNSARAHYLYGQVLDRNGKAAQGLAQIEQARTLDPSLKFTDAAEFRAVERHVQADADATGGSVAQRPSAVQGNAFHRNDATAMQDTGAVAPVEHHGLGAGVWMIFVLVLAAVAGVLVWTVRRAKSKGDGEAKEQRLAQLRRSTEVLNTIRSLKLDLRLSTAPGHDVLTGEAEALEAEALDTVAALNGGNPVPDYRVEDLERRLASLKARAEGRPDPNATPAPGAYSDAPSRYAQEAERFGNAPYPGGPAGAPPQTVIVQQPPSNGGGLLTGVLLGSVLSGGFGGRDRVIERDVIVDDDDELRRRGGNNVPDPGIDFGQGGNDWDSGGGGIDTGSGGDGGWTDNS</sequence>
<feature type="transmembrane region" description="Helical" evidence="2">
    <location>
        <begin position="151"/>
        <end position="172"/>
    </location>
</feature>
<dbReference type="EMBL" id="RBZU01000005">
    <property type="protein sequence ID" value="RKP54837.1"/>
    <property type="molecule type" value="Genomic_DNA"/>
</dbReference>
<reference evidence="4 5" key="1">
    <citation type="submission" date="2018-10" db="EMBL/GenBank/DDBJ databases">
        <title>Robbsia sp. DHC34, isolated from soil.</title>
        <authorList>
            <person name="Gao Z.-H."/>
            <person name="Qiu L.-H."/>
        </authorList>
    </citation>
    <scope>NUCLEOTIDE SEQUENCE [LARGE SCALE GENOMIC DNA]</scope>
    <source>
        <strain evidence="4 5">DHC34</strain>
    </source>
</reference>
<evidence type="ECO:0000256" key="2">
    <source>
        <dbReference type="SAM" id="Phobius"/>
    </source>
</evidence>
<keyword evidence="5" id="KW-1185">Reference proteome</keyword>
<dbReference type="SUPFAM" id="SSF48452">
    <property type="entry name" value="TPR-like"/>
    <property type="match status" value="1"/>
</dbReference>
<keyword evidence="3" id="KW-0732">Signal</keyword>
<dbReference type="InterPro" id="IPR011990">
    <property type="entry name" value="TPR-like_helical_dom_sf"/>
</dbReference>
<evidence type="ECO:0000313" key="4">
    <source>
        <dbReference type="EMBL" id="RKP54837.1"/>
    </source>
</evidence>
<comment type="caution">
    <text evidence="4">The sequence shown here is derived from an EMBL/GenBank/DDBJ whole genome shotgun (WGS) entry which is preliminary data.</text>
</comment>
<dbReference type="OrthoDB" id="5298822at2"/>
<name>A0A494Y2Y1_9BURK</name>
<keyword evidence="2" id="KW-0812">Transmembrane</keyword>
<feature type="signal peptide" evidence="3">
    <location>
        <begin position="1"/>
        <end position="21"/>
    </location>
</feature>
<protein>
    <submittedName>
        <fullName evidence="4">Tetratricopeptide repeat protein</fullName>
    </submittedName>
</protein>
<accession>A0A494Y2Y1</accession>
<dbReference type="Proteomes" id="UP000270342">
    <property type="component" value="Unassembled WGS sequence"/>
</dbReference>
<feature type="region of interest" description="Disordered" evidence="1">
    <location>
        <begin position="259"/>
        <end position="315"/>
    </location>
</feature>
<dbReference type="RefSeq" id="WP_121087528.1">
    <property type="nucleotide sequence ID" value="NZ_RBZU01000005.1"/>
</dbReference>
<gene>
    <name evidence="4" type="ORF">D7S86_14490</name>
</gene>
<evidence type="ECO:0000313" key="5">
    <source>
        <dbReference type="Proteomes" id="UP000270342"/>
    </source>
</evidence>
<keyword evidence="2" id="KW-1133">Transmembrane helix</keyword>
<dbReference type="Gene3D" id="1.25.40.10">
    <property type="entry name" value="Tetratricopeptide repeat domain"/>
    <property type="match status" value="1"/>
</dbReference>
<keyword evidence="2" id="KW-0472">Membrane</keyword>
<feature type="region of interest" description="Disordered" evidence="1">
    <location>
        <begin position="353"/>
        <end position="396"/>
    </location>
</feature>
<feature type="chain" id="PRO_5019806173" evidence="3">
    <location>
        <begin position="22"/>
        <end position="396"/>
    </location>
</feature>
<evidence type="ECO:0000256" key="3">
    <source>
        <dbReference type="SAM" id="SignalP"/>
    </source>
</evidence>
<organism evidence="4 5">
    <name type="scientific">Pararobbsia silviterrae</name>
    <dbReference type="NCBI Taxonomy" id="1792498"/>
    <lineage>
        <taxon>Bacteria</taxon>
        <taxon>Pseudomonadati</taxon>
        <taxon>Pseudomonadota</taxon>
        <taxon>Betaproteobacteria</taxon>
        <taxon>Burkholderiales</taxon>
        <taxon>Burkholderiaceae</taxon>
        <taxon>Pararobbsia</taxon>
    </lineage>
</organism>
<dbReference type="AlphaFoldDB" id="A0A494Y2Y1"/>
<feature type="compositionally biased region" description="Gly residues" evidence="1">
    <location>
        <begin position="368"/>
        <end position="396"/>
    </location>
</feature>
<proteinExistence type="predicted"/>